<organism evidence="3 4">
    <name type="scientific">Amycolatopsis oliviviridis</name>
    <dbReference type="NCBI Taxonomy" id="1471590"/>
    <lineage>
        <taxon>Bacteria</taxon>
        <taxon>Bacillati</taxon>
        <taxon>Actinomycetota</taxon>
        <taxon>Actinomycetes</taxon>
        <taxon>Pseudonocardiales</taxon>
        <taxon>Pseudonocardiaceae</taxon>
        <taxon>Amycolatopsis</taxon>
    </lineage>
</organism>
<dbReference type="InterPro" id="IPR018649">
    <property type="entry name" value="SHOCT"/>
</dbReference>
<dbReference type="EMBL" id="BNAY01000001">
    <property type="protein sequence ID" value="GHH04759.1"/>
    <property type="molecule type" value="Genomic_DNA"/>
</dbReference>
<sequence>MPHGHYYGNDWVGVVLILAIAVAVIAGVVTVAVLLLRRYPGPAAGDEEALRLLDERFARGEIDKAEYEERRAAMRKMRN</sequence>
<evidence type="ECO:0000313" key="3">
    <source>
        <dbReference type="EMBL" id="GHH04759.1"/>
    </source>
</evidence>
<dbReference type="RefSeq" id="WP_191251796.1">
    <property type="nucleotide sequence ID" value="NZ_BNAY01000001.1"/>
</dbReference>
<reference evidence="4" key="1">
    <citation type="journal article" date="2019" name="Int. J. Syst. Evol. Microbiol.">
        <title>The Global Catalogue of Microorganisms (GCM) 10K type strain sequencing project: providing services to taxonomists for standard genome sequencing and annotation.</title>
        <authorList>
            <consortium name="The Broad Institute Genomics Platform"/>
            <consortium name="The Broad Institute Genome Sequencing Center for Infectious Disease"/>
            <person name="Wu L."/>
            <person name="Ma J."/>
        </authorList>
    </citation>
    <scope>NUCLEOTIDE SEQUENCE [LARGE SCALE GENOMIC DNA]</scope>
    <source>
        <strain evidence="4">CGMCC 4.7683</strain>
    </source>
</reference>
<keyword evidence="1" id="KW-0472">Membrane</keyword>
<comment type="caution">
    <text evidence="3">The sequence shown here is derived from an EMBL/GenBank/DDBJ whole genome shotgun (WGS) entry which is preliminary data.</text>
</comment>
<evidence type="ECO:0000259" key="2">
    <source>
        <dbReference type="Pfam" id="PF09851"/>
    </source>
</evidence>
<dbReference type="Pfam" id="PF09851">
    <property type="entry name" value="SHOCT"/>
    <property type="match status" value="1"/>
</dbReference>
<keyword evidence="4" id="KW-1185">Reference proteome</keyword>
<protein>
    <recommendedName>
        <fullName evidence="2">SHOCT domain-containing protein</fullName>
    </recommendedName>
</protein>
<feature type="domain" description="SHOCT" evidence="2">
    <location>
        <begin position="48"/>
        <end position="72"/>
    </location>
</feature>
<dbReference type="Proteomes" id="UP000635387">
    <property type="component" value="Unassembled WGS sequence"/>
</dbReference>
<proteinExistence type="predicted"/>
<feature type="transmembrane region" description="Helical" evidence="1">
    <location>
        <begin position="12"/>
        <end position="36"/>
    </location>
</feature>
<evidence type="ECO:0000313" key="4">
    <source>
        <dbReference type="Proteomes" id="UP000635387"/>
    </source>
</evidence>
<evidence type="ECO:0000256" key="1">
    <source>
        <dbReference type="SAM" id="Phobius"/>
    </source>
</evidence>
<accession>A0ABQ3L737</accession>
<keyword evidence="1" id="KW-0812">Transmembrane</keyword>
<name>A0ABQ3L737_9PSEU</name>
<gene>
    <name evidence="3" type="ORF">GCM10017790_07970</name>
</gene>
<keyword evidence="1" id="KW-1133">Transmembrane helix</keyword>